<evidence type="ECO:0000259" key="4">
    <source>
        <dbReference type="Pfam" id="PF22624"/>
    </source>
</evidence>
<evidence type="ECO:0000256" key="1">
    <source>
        <dbReference type="ARBA" id="ARBA00010990"/>
    </source>
</evidence>
<dbReference type="GO" id="GO:0019878">
    <property type="term" value="P:lysine biosynthetic process via aminoadipic acid"/>
    <property type="evidence" value="ECO:0007669"/>
    <property type="project" value="TreeGrafter"/>
</dbReference>
<dbReference type="AlphaFoldDB" id="A0A024QAQ2"/>
<dbReference type="eggNOG" id="COG2091">
    <property type="taxonomic scope" value="Bacteria"/>
</dbReference>
<dbReference type="Proteomes" id="UP000028875">
    <property type="component" value="Unassembled WGS sequence"/>
</dbReference>
<dbReference type="EMBL" id="CCDP010000001">
    <property type="protein sequence ID" value="CDQ39357.1"/>
    <property type="molecule type" value="Genomic_DNA"/>
</dbReference>
<feature type="domain" description="4'-phosphopantetheinyl transferase" evidence="3">
    <location>
        <begin position="104"/>
        <end position="205"/>
    </location>
</feature>
<dbReference type="PANTHER" id="PTHR12215:SF10">
    <property type="entry name" value="L-AMINOADIPATE-SEMIALDEHYDE DEHYDROGENASE-PHOSPHOPANTETHEINYL TRANSFERASE"/>
    <property type="match status" value="1"/>
</dbReference>
<dbReference type="PANTHER" id="PTHR12215">
    <property type="entry name" value="PHOSPHOPANTETHEINE TRANSFERASE"/>
    <property type="match status" value="1"/>
</dbReference>
<comment type="similarity">
    <text evidence="1">Belongs to the P-Pant transferase superfamily. Gsp/Sfp/HetI/AcpT family.</text>
</comment>
<gene>
    <name evidence="5" type="primary">sfp</name>
    <name evidence="5" type="ORF">BN990_01652</name>
</gene>
<dbReference type="InterPro" id="IPR055066">
    <property type="entry name" value="AASDHPPT_N"/>
</dbReference>
<dbReference type="SUPFAM" id="SSF56214">
    <property type="entry name" value="4'-phosphopantetheinyl transferase"/>
    <property type="match status" value="2"/>
</dbReference>
<dbReference type="GO" id="GO:0000287">
    <property type="term" value="F:magnesium ion binding"/>
    <property type="evidence" value="ECO:0007669"/>
    <property type="project" value="InterPro"/>
</dbReference>
<dbReference type="InterPro" id="IPR008278">
    <property type="entry name" value="4-PPantetheinyl_Trfase_dom"/>
</dbReference>
<dbReference type="Gene3D" id="3.90.470.20">
    <property type="entry name" value="4'-phosphopantetheinyl transferase domain"/>
    <property type="match status" value="2"/>
</dbReference>
<keyword evidence="6" id="KW-1185">Reference proteome</keyword>
<dbReference type="InterPro" id="IPR050559">
    <property type="entry name" value="P-Pant_transferase_sf"/>
</dbReference>
<name>A0A024QAQ2_9BACI</name>
<dbReference type="GO" id="GO:0008897">
    <property type="term" value="F:holo-[acyl-carrier-protein] synthase activity"/>
    <property type="evidence" value="ECO:0007669"/>
    <property type="project" value="InterPro"/>
</dbReference>
<keyword evidence="2 5" id="KW-0808">Transferase</keyword>
<reference evidence="5 6" key="1">
    <citation type="submission" date="2014-03" db="EMBL/GenBank/DDBJ databases">
        <authorList>
            <person name="Urmite Genomes U."/>
        </authorList>
    </citation>
    <scope>NUCLEOTIDE SEQUENCE [LARGE SCALE GENOMIC DNA]</scope>
    <source>
        <strain evidence="5 6">Vm-5</strain>
    </source>
</reference>
<dbReference type="InterPro" id="IPR037143">
    <property type="entry name" value="4-PPantetheinyl_Trfase_dom_sf"/>
</dbReference>
<accession>A0A024QAQ2</accession>
<feature type="domain" description="4'-phosphopantetheinyl transferase N-terminal" evidence="4">
    <location>
        <begin position="15"/>
        <end position="101"/>
    </location>
</feature>
<comment type="caution">
    <text evidence="5">The sequence shown here is derived from an EMBL/GenBank/DDBJ whole genome shotgun (WGS) entry which is preliminary data.</text>
</comment>
<evidence type="ECO:0000256" key="2">
    <source>
        <dbReference type="ARBA" id="ARBA00022679"/>
    </source>
</evidence>
<evidence type="ECO:0000313" key="5">
    <source>
        <dbReference type="EMBL" id="CDQ39357.1"/>
    </source>
</evidence>
<organism evidence="5 6">
    <name type="scientific">Virgibacillus massiliensis</name>
    <dbReference type="NCBI Taxonomy" id="1462526"/>
    <lineage>
        <taxon>Bacteria</taxon>
        <taxon>Bacillati</taxon>
        <taxon>Bacillota</taxon>
        <taxon>Bacilli</taxon>
        <taxon>Bacillales</taxon>
        <taxon>Bacillaceae</taxon>
        <taxon>Virgibacillus</taxon>
    </lineage>
</organism>
<dbReference type="STRING" id="1462526.BN990_01652"/>
<dbReference type="OrthoDB" id="9808281at2"/>
<evidence type="ECO:0000313" key="6">
    <source>
        <dbReference type="Proteomes" id="UP000028875"/>
    </source>
</evidence>
<dbReference type="GO" id="GO:0005829">
    <property type="term" value="C:cytosol"/>
    <property type="evidence" value="ECO:0007669"/>
    <property type="project" value="TreeGrafter"/>
</dbReference>
<evidence type="ECO:0000259" key="3">
    <source>
        <dbReference type="Pfam" id="PF01648"/>
    </source>
</evidence>
<dbReference type="RefSeq" id="WP_021290900.1">
    <property type="nucleotide sequence ID" value="NZ_BNER01000002.1"/>
</dbReference>
<dbReference type="Pfam" id="PF22624">
    <property type="entry name" value="AASDHPPT_N"/>
    <property type="match status" value="1"/>
</dbReference>
<proteinExistence type="inferred from homology"/>
<protein>
    <submittedName>
        <fullName evidence="5">4'-phosphopantetheinyl transferase sfp</fullName>
    </submittedName>
</protein>
<sequence length="229" mass="26682">MVNLYVCKLPSKRSYQEIQRLLPNISARVTQKISRYRFLDDAYRTLIGDLLLHRFFYLNTGYDLRKQRIEITNYGKPNIPTFPSFHYNISHSGDWVALATHHYPVGVDIEKVQPLESIVVKNLLSHREYNNMLKHDRPVQAFYEIWTGKESFVKATGKGLSIPLQSFSVTGMRNIQLINTTTEDIVKGYLCERYKDLSRYSLTVCAKQADKKSFNDLTECQFSWLANEL</sequence>
<reference evidence="6" key="2">
    <citation type="submission" date="2014-05" db="EMBL/GenBank/DDBJ databases">
        <title>Draft genome sequence of Virgibacillus massiliensis Vm-5.</title>
        <authorList>
            <person name="Khelaifia S."/>
            <person name="Croce O."/>
            <person name="Lagier J.C."/>
            <person name="Raoult D."/>
        </authorList>
    </citation>
    <scope>NUCLEOTIDE SEQUENCE [LARGE SCALE GENOMIC DNA]</scope>
    <source>
        <strain evidence="6">Vm-5</strain>
    </source>
</reference>
<dbReference type="Pfam" id="PF01648">
    <property type="entry name" value="ACPS"/>
    <property type="match status" value="1"/>
</dbReference>